<keyword evidence="4" id="KW-1185">Reference proteome</keyword>
<accession>C7R075</accession>
<dbReference type="AlphaFoldDB" id="C7R075"/>
<proteinExistence type="predicted"/>
<dbReference type="EMBL" id="CP001706">
    <property type="protein sequence ID" value="ACV08134.1"/>
    <property type="molecule type" value="Genomic_DNA"/>
</dbReference>
<sequence length="145" mass="15235">MKNRLTTLTITAALATAGMFGVAACSDSGSSDDTTTTQSTDGGQDAGDAAESEAFIADLEAGVKIINDQIAEVGDMPQIMLASDVDNPTQKYGMWVMPYYPSDAVEKYISTVQIEDGSFVVTATSADTGKQWQMDQDGNLSEAGE</sequence>
<dbReference type="PROSITE" id="PS51257">
    <property type="entry name" value="PROKAR_LIPOPROTEIN"/>
    <property type="match status" value="1"/>
</dbReference>
<dbReference type="RefSeq" id="WP_015770763.1">
    <property type="nucleotide sequence ID" value="NC_013174.1"/>
</dbReference>
<feature type="signal peptide" evidence="2">
    <location>
        <begin position="1"/>
        <end position="23"/>
    </location>
</feature>
<dbReference type="HOGENOM" id="CLU_1833810_0_0_11"/>
<evidence type="ECO:0000256" key="1">
    <source>
        <dbReference type="SAM" id="MobiDB-lite"/>
    </source>
</evidence>
<name>C7R075_JONDD</name>
<evidence type="ECO:0000313" key="3">
    <source>
        <dbReference type="EMBL" id="ACV08134.1"/>
    </source>
</evidence>
<dbReference type="eggNOG" id="ENOG5032WYY">
    <property type="taxonomic scope" value="Bacteria"/>
</dbReference>
<protein>
    <recommendedName>
        <fullName evidence="5">Lipoprotein</fullName>
    </recommendedName>
</protein>
<evidence type="ECO:0008006" key="5">
    <source>
        <dbReference type="Google" id="ProtNLM"/>
    </source>
</evidence>
<dbReference type="KEGG" id="jde:Jden_0470"/>
<evidence type="ECO:0000313" key="4">
    <source>
        <dbReference type="Proteomes" id="UP000000628"/>
    </source>
</evidence>
<gene>
    <name evidence="3" type="ordered locus">Jden_0470</name>
</gene>
<organism evidence="3 4">
    <name type="scientific">Jonesia denitrificans (strain ATCC 14870 / DSM 20603 / BCRC 15368 / CIP 55.134 / JCM 11481 / NBRC 15587 / NCTC 10816 / Prevot 55134)</name>
    <name type="common">Listeria denitrificans</name>
    <dbReference type="NCBI Taxonomy" id="471856"/>
    <lineage>
        <taxon>Bacteria</taxon>
        <taxon>Bacillati</taxon>
        <taxon>Actinomycetota</taxon>
        <taxon>Actinomycetes</taxon>
        <taxon>Micrococcales</taxon>
        <taxon>Jonesiaceae</taxon>
        <taxon>Jonesia</taxon>
    </lineage>
</organism>
<feature type="region of interest" description="Disordered" evidence="1">
    <location>
        <begin position="27"/>
        <end position="49"/>
    </location>
</feature>
<evidence type="ECO:0000256" key="2">
    <source>
        <dbReference type="SAM" id="SignalP"/>
    </source>
</evidence>
<dbReference type="Proteomes" id="UP000000628">
    <property type="component" value="Chromosome"/>
</dbReference>
<reference evidence="3 4" key="1">
    <citation type="journal article" date="2009" name="Stand. Genomic Sci.">
        <title>Complete genome sequence of Jonesia denitrificans type strain (Prevot 55134).</title>
        <authorList>
            <person name="Pukall R."/>
            <person name="Gehrich-Schroter G."/>
            <person name="Lapidus A."/>
            <person name="Nolan M."/>
            <person name="Glavina Del Rio T."/>
            <person name="Lucas S."/>
            <person name="Chen F."/>
            <person name="Tice H."/>
            <person name="Pitluck S."/>
            <person name="Cheng J.F."/>
            <person name="Copeland A."/>
            <person name="Saunders E."/>
            <person name="Brettin T."/>
            <person name="Detter J.C."/>
            <person name="Bruce D."/>
            <person name="Goodwin L."/>
            <person name="Pati A."/>
            <person name="Ivanova N."/>
            <person name="Mavromatis K."/>
            <person name="Ovchinnikova G."/>
            <person name="Chen A."/>
            <person name="Palaniappan K."/>
            <person name="Land M."/>
            <person name="Hauser L."/>
            <person name="Chang Y.J."/>
            <person name="Jeffries C.D."/>
            <person name="Chain P."/>
            <person name="Goker M."/>
            <person name="Bristow J."/>
            <person name="Eisen J.A."/>
            <person name="Markowitz V."/>
            <person name="Hugenholtz P."/>
            <person name="Kyrpides N.C."/>
            <person name="Klenk H.P."/>
            <person name="Han C."/>
        </authorList>
    </citation>
    <scope>NUCLEOTIDE SEQUENCE [LARGE SCALE GENOMIC DNA]</scope>
    <source>
        <strain evidence="4">ATCC 14870 / DSM 20603 / BCRC 15368 / CIP 55.134 / JCM 11481 / NBRC 15587 / NCTC 10816 / Prevot 55134</strain>
    </source>
</reference>
<dbReference type="OrthoDB" id="3267832at2"/>
<keyword evidence="2" id="KW-0732">Signal</keyword>
<feature type="chain" id="PRO_5038695429" description="Lipoprotein" evidence="2">
    <location>
        <begin position="24"/>
        <end position="145"/>
    </location>
</feature>